<comment type="caution">
    <text evidence="1">The sequence shown here is derived from an EMBL/GenBank/DDBJ whole genome shotgun (WGS) entry which is preliminary data.</text>
</comment>
<dbReference type="Gene3D" id="3.30.420.280">
    <property type="match status" value="1"/>
</dbReference>
<dbReference type="EMBL" id="QJSQ01000015">
    <property type="protein sequence ID" value="PYE21340.1"/>
    <property type="molecule type" value="Genomic_DNA"/>
</dbReference>
<proteinExistence type="predicted"/>
<protein>
    <submittedName>
        <fullName evidence="1">Terminase family protein</fullName>
    </submittedName>
</protein>
<evidence type="ECO:0000313" key="1">
    <source>
        <dbReference type="EMBL" id="PYE21340.1"/>
    </source>
</evidence>
<dbReference type="Proteomes" id="UP000247772">
    <property type="component" value="Unassembled WGS sequence"/>
</dbReference>
<sequence>MTKIRLPNDWQPRPYQRSAWDYLERGGKHAELIWCRRAGKDEIALHRTAVAAFERIGGYWHMLPMAAQARKAIWNAVNPKTGKKRIDEAFPEAIRRKKNDQEMYIEFVNGSTWQVLGSDNYNAMVGAPPVGIVYSEWALSNPAAKAYLRPILAENNGWQIFITTPRGKNHAYTTYQGAKSDPDSFAQILTANETGQYTPETLTKLRAEYVRDFGEAMGNALFDQEFMCSFEAPILGAVYAKELREAQDRIRTVPYDPSKPVHLFWDLGRADKTAIWFAQLAPFEYRVIDYLEGVGKHIGEYATELQAKRYVFGDCWLPHDANNELLASQRTVAQQLRDAGFKVKTVPKTSIDTRIEAARLMLPLCYFDEKKCDTGLNALMNYRYAVDDDKHFSKEPLHDWASHAADAFGYMAVALKEAKPKQREMQTRPRINTLNRPLGGGWMGM</sequence>
<dbReference type="RefSeq" id="WP_110855979.1">
    <property type="nucleotide sequence ID" value="NZ_QJSQ01000015.1"/>
</dbReference>
<accession>A0A2V4TZG5</accession>
<dbReference type="AlphaFoldDB" id="A0A2V4TZG5"/>
<name>A0A2V4TZG5_9BURK</name>
<dbReference type="OrthoDB" id="5684611at2"/>
<reference evidence="1 2" key="1">
    <citation type="submission" date="2018-06" db="EMBL/GenBank/DDBJ databases">
        <title>Genomic Encyclopedia of Type Strains, Phase IV (KMG-V): Genome sequencing to study the core and pangenomes of soil and plant-associated prokaryotes.</title>
        <authorList>
            <person name="Whitman W."/>
        </authorList>
    </citation>
    <scope>NUCLEOTIDE SEQUENCE [LARGE SCALE GENOMIC DNA]</scope>
    <source>
        <strain evidence="1 2">SRCL-318</strain>
    </source>
</reference>
<evidence type="ECO:0000313" key="2">
    <source>
        <dbReference type="Proteomes" id="UP000247772"/>
    </source>
</evidence>
<dbReference type="InterPro" id="IPR027417">
    <property type="entry name" value="P-loop_NTPase"/>
</dbReference>
<organism evidence="1 2">
    <name type="scientific">Paraburkholderia silvatlantica</name>
    <dbReference type="NCBI Taxonomy" id="321895"/>
    <lineage>
        <taxon>Bacteria</taxon>
        <taxon>Pseudomonadati</taxon>
        <taxon>Pseudomonadota</taxon>
        <taxon>Betaproteobacteria</taxon>
        <taxon>Burkholderiales</taxon>
        <taxon>Burkholderiaceae</taxon>
        <taxon>Paraburkholderia</taxon>
    </lineage>
</organism>
<gene>
    <name evidence="1" type="ORF">C7410_115183</name>
</gene>
<dbReference type="Gene3D" id="3.40.50.300">
    <property type="entry name" value="P-loop containing nucleotide triphosphate hydrolases"/>
    <property type="match status" value="1"/>
</dbReference>